<accession>A0AAV2NS27</accession>
<dbReference type="EMBL" id="OZ034826">
    <property type="protein sequence ID" value="CAL1681897.1"/>
    <property type="molecule type" value="Genomic_DNA"/>
</dbReference>
<feature type="region of interest" description="Disordered" evidence="1">
    <location>
        <begin position="117"/>
        <end position="179"/>
    </location>
</feature>
<feature type="compositionally biased region" description="Basic and acidic residues" evidence="1">
    <location>
        <begin position="162"/>
        <end position="173"/>
    </location>
</feature>
<evidence type="ECO:0000313" key="3">
    <source>
        <dbReference type="Proteomes" id="UP001497644"/>
    </source>
</evidence>
<dbReference type="Proteomes" id="UP001497644">
    <property type="component" value="Chromosome 3"/>
</dbReference>
<keyword evidence="3" id="KW-1185">Reference proteome</keyword>
<evidence type="ECO:0000313" key="2">
    <source>
        <dbReference type="EMBL" id="CAL1681897.1"/>
    </source>
</evidence>
<gene>
    <name evidence="2" type="ORF">LPLAT_LOCUS7819</name>
</gene>
<organism evidence="2 3">
    <name type="scientific">Lasius platythorax</name>
    <dbReference type="NCBI Taxonomy" id="488582"/>
    <lineage>
        <taxon>Eukaryota</taxon>
        <taxon>Metazoa</taxon>
        <taxon>Ecdysozoa</taxon>
        <taxon>Arthropoda</taxon>
        <taxon>Hexapoda</taxon>
        <taxon>Insecta</taxon>
        <taxon>Pterygota</taxon>
        <taxon>Neoptera</taxon>
        <taxon>Endopterygota</taxon>
        <taxon>Hymenoptera</taxon>
        <taxon>Apocrita</taxon>
        <taxon>Aculeata</taxon>
        <taxon>Formicoidea</taxon>
        <taxon>Formicidae</taxon>
        <taxon>Formicinae</taxon>
        <taxon>Lasius</taxon>
        <taxon>Lasius</taxon>
    </lineage>
</organism>
<protein>
    <submittedName>
        <fullName evidence="2">Uncharacterized protein</fullName>
    </submittedName>
</protein>
<feature type="compositionally biased region" description="Basic and acidic residues" evidence="1">
    <location>
        <begin position="117"/>
        <end position="148"/>
    </location>
</feature>
<reference evidence="2" key="1">
    <citation type="submission" date="2024-04" db="EMBL/GenBank/DDBJ databases">
        <authorList>
            <consortium name="Molecular Ecology Group"/>
        </authorList>
    </citation>
    <scope>NUCLEOTIDE SEQUENCE</scope>
</reference>
<evidence type="ECO:0000256" key="1">
    <source>
        <dbReference type="SAM" id="MobiDB-lite"/>
    </source>
</evidence>
<proteinExistence type="predicted"/>
<sequence length="179" mass="20974">MSSIYDVYRDPKESIIERFPQDTPKYVALKDLFLSQDKDVTSTMNCEKPYESFYDFGFTADYSFIEGNNRENVTKDFDSIKERNYIGHELDTIYTKNKLDIDDLRLDIKLPLYNRDGMHNVKNDKDSTERRNGKDTRGREREKSKERNAPTSAHSGLRSARLHGEERRKRDVSTEGAIM</sequence>
<dbReference type="AlphaFoldDB" id="A0AAV2NS27"/>
<name>A0AAV2NS27_9HYME</name>